<dbReference type="EMBL" id="KK034762">
    <property type="protein sequence ID" value="EXL63770.1"/>
    <property type="molecule type" value="Genomic_DNA"/>
</dbReference>
<sequence>MKSQSTFGEFISLRAYVYVVTRNDMLSFFLYWSDDGQRVGWGQEAEVSMGQFRSLAAHLIREANRLCKDLMFGLEPDINLLKIKDNMANRDKGYSLVTEEGTELGLSRSIQVNLYSSEWVSLARELLKLVRG</sequence>
<name>X0GV42_FUSOX</name>
<gene>
    <name evidence="1" type="ORF">FOPG_19957</name>
</gene>
<protein>
    <submittedName>
        <fullName evidence="1">Uncharacterized protein</fullName>
    </submittedName>
</protein>
<accession>X0GV42</accession>
<dbReference type="AlphaFoldDB" id="X0GV42"/>
<reference evidence="1" key="2">
    <citation type="submission" date="2014-03" db="EMBL/GenBank/DDBJ databases">
        <title>The Genome Annotation of Fusarium oxysporum PHW808.</title>
        <authorList>
            <consortium name="The Broad Institute Genomics Platform"/>
            <person name="Ma L.-J."/>
            <person name="Corby-Kistler H."/>
            <person name="Broz K."/>
            <person name="Gale L.R."/>
            <person name="Jonkers W."/>
            <person name="O'Donnell K."/>
            <person name="Ploetz R."/>
            <person name="Steinberg C."/>
            <person name="Schwartz D.C."/>
            <person name="VanEtten H."/>
            <person name="Zhou S."/>
            <person name="Young S.K."/>
            <person name="Zeng Q."/>
            <person name="Gargeya S."/>
            <person name="Fitzgerald M."/>
            <person name="Abouelleil A."/>
            <person name="Alvarado L."/>
            <person name="Chapman S.B."/>
            <person name="Gainer-Dewar J."/>
            <person name="Goldberg J."/>
            <person name="Griggs A."/>
            <person name="Gujja S."/>
            <person name="Hansen M."/>
            <person name="Howarth C."/>
            <person name="Imamovic A."/>
            <person name="Ireland A."/>
            <person name="Larimer J."/>
            <person name="McCowan C."/>
            <person name="Murphy C."/>
            <person name="Pearson M."/>
            <person name="Poon T.W."/>
            <person name="Priest M."/>
            <person name="Roberts A."/>
            <person name="Saif S."/>
            <person name="Shea T."/>
            <person name="Sykes S."/>
            <person name="Wortman J."/>
            <person name="Nusbaum C."/>
            <person name="Birren B."/>
        </authorList>
    </citation>
    <scope>NUCLEOTIDE SEQUENCE</scope>
    <source>
        <strain evidence="1">54008</strain>
    </source>
</reference>
<evidence type="ECO:0000313" key="1">
    <source>
        <dbReference type="EMBL" id="EXL63770.1"/>
    </source>
</evidence>
<reference evidence="1" key="1">
    <citation type="submission" date="2011-11" db="EMBL/GenBank/DDBJ databases">
        <title>The Genome Sequence of Fusarium oxysporum PHW808.</title>
        <authorList>
            <consortium name="The Broad Institute Genome Sequencing Platform"/>
            <person name="Ma L.-J."/>
            <person name="Gale L.R."/>
            <person name="Schwartz D.C."/>
            <person name="Zhou S."/>
            <person name="Corby-Kistler H."/>
            <person name="Young S.K."/>
            <person name="Zeng Q."/>
            <person name="Gargeya S."/>
            <person name="Fitzgerald M."/>
            <person name="Haas B."/>
            <person name="Abouelleil A."/>
            <person name="Alvarado L."/>
            <person name="Arachchi H.M."/>
            <person name="Berlin A."/>
            <person name="Brown A."/>
            <person name="Chapman S.B."/>
            <person name="Chen Z."/>
            <person name="Dunbar C."/>
            <person name="Freedman E."/>
            <person name="Gearin G."/>
            <person name="Goldberg J."/>
            <person name="Griggs A."/>
            <person name="Gujja S."/>
            <person name="Heiman D."/>
            <person name="Howarth C."/>
            <person name="Larson L."/>
            <person name="Lui A."/>
            <person name="MacDonald P.J.P."/>
            <person name="Montmayeur A."/>
            <person name="Murphy C."/>
            <person name="Neiman D."/>
            <person name="Pearson M."/>
            <person name="Priest M."/>
            <person name="Roberts A."/>
            <person name="Saif S."/>
            <person name="Shea T."/>
            <person name="Shenoy N."/>
            <person name="Sisk P."/>
            <person name="Stolte C."/>
            <person name="Sykes S."/>
            <person name="Wortman J."/>
            <person name="Nusbaum C."/>
            <person name="Birren B."/>
        </authorList>
    </citation>
    <scope>NUCLEOTIDE SEQUENCE [LARGE SCALE GENOMIC DNA]</scope>
    <source>
        <strain evidence="1">54008</strain>
    </source>
</reference>
<dbReference type="HOGENOM" id="CLU_1917164_0_0_1"/>
<organism evidence="1">
    <name type="scientific">Fusarium oxysporum f. sp. conglutinans race 2 54008</name>
    <dbReference type="NCBI Taxonomy" id="1089457"/>
    <lineage>
        <taxon>Eukaryota</taxon>
        <taxon>Fungi</taxon>
        <taxon>Dikarya</taxon>
        <taxon>Ascomycota</taxon>
        <taxon>Pezizomycotina</taxon>
        <taxon>Sordariomycetes</taxon>
        <taxon>Hypocreomycetidae</taxon>
        <taxon>Hypocreales</taxon>
        <taxon>Nectriaceae</taxon>
        <taxon>Fusarium</taxon>
        <taxon>Fusarium oxysporum species complex</taxon>
    </lineage>
</organism>
<dbReference type="Proteomes" id="UP000030676">
    <property type="component" value="Unassembled WGS sequence"/>
</dbReference>
<proteinExistence type="predicted"/>